<dbReference type="Gene3D" id="2.60.40.1180">
    <property type="entry name" value="Golgi alpha-mannosidase II"/>
    <property type="match status" value="2"/>
</dbReference>
<proteinExistence type="inferred from homology"/>
<dbReference type="Proteomes" id="UP000190274">
    <property type="component" value="Chromosome A"/>
</dbReference>
<dbReference type="InterPro" id="IPR000322">
    <property type="entry name" value="Glyco_hydro_31_TIM"/>
</dbReference>
<dbReference type="GO" id="GO:0005788">
    <property type="term" value="C:endoplasmic reticulum lumen"/>
    <property type="evidence" value="ECO:0007669"/>
    <property type="project" value="EnsemblFungi"/>
</dbReference>
<dbReference type="PANTHER" id="PTHR22762">
    <property type="entry name" value="ALPHA-GLUCOSIDASE"/>
    <property type="match status" value="1"/>
</dbReference>
<gene>
    <name evidence="15" type="ORF">LADA_0A03532G</name>
</gene>
<protein>
    <recommendedName>
        <fullName evidence="9">Glucosidase II subunit alpha</fullName>
    </recommendedName>
</protein>
<dbReference type="SUPFAM" id="SSF51445">
    <property type="entry name" value="(Trans)glycosidases"/>
    <property type="match status" value="1"/>
</dbReference>
<dbReference type="SUPFAM" id="SSF51011">
    <property type="entry name" value="Glycosyl hydrolase domain"/>
    <property type="match status" value="1"/>
</dbReference>
<feature type="domain" description="Glycoside hydrolase family 31 N-terminal" evidence="13">
    <location>
        <begin position="96"/>
        <end position="323"/>
    </location>
</feature>
<organism evidence="15 16">
    <name type="scientific">Lachancea dasiensis</name>
    <dbReference type="NCBI Taxonomy" id="1072105"/>
    <lineage>
        <taxon>Eukaryota</taxon>
        <taxon>Fungi</taxon>
        <taxon>Dikarya</taxon>
        <taxon>Ascomycota</taxon>
        <taxon>Saccharomycotina</taxon>
        <taxon>Saccharomycetes</taxon>
        <taxon>Saccharomycetales</taxon>
        <taxon>Saccharomycetaceae</taxon>
        <taxon>Lachancea</taxon>
    </lineage>
</organism>
<feature type="chain" id="PRO_5009235631" description="Glucosidase II subunit alpha" evidence="11">
    <location>
        <begin position="23"/>
        <end position="926"/>
    </location>
</feature>
<evidence type="ECO:0000256" key="1">
    <source>
        <dbReference type="ARBA" id="ARBA00004240"/>
    </source>
</evidence>
<keyword evidence="4 11" id="KW-0732">Signal</keyword>
<feature type="signal peptide" evidence="11">
    <location>
        <begin position="1"/>
        <end position="22"/>
    </location>
</feature>
<dbReference type="Pfam" id="PF21365">
    <property type="entry name" value="Glyco_hydro_31_3rd"/>
    <property type="match status" value="1"/>
</dbReference>
<keyword evidence="7" id="KW-0325">Glycoprotein</keyword>
<evidence type="ECO:0000313" key="15">
    <source>
        <dbReference type="EMBL" id="SCU78050.1"/>
    </source>
</evidence>
<dbReference type="GO" id="GO:0006491">
    <property type="term" value="P:N-glycan processing"/>
    <property type="evidence" value="ECO:0007669"/>
    <property type="project" value="EnsemblFungi"/>
</dbReference>
<dbReference type="InterPro" id="IPR048395">
    <property type="entry name" value="Glyco_hydro_31_C"/>
</dbReference>
<dbReference type="GO" id="GO:0106407">
    <property type="term" value="F:Glc2Man9GlcNAc2 oligosaccharide glucosidase activity"/>
    <property type="evidence" value="ECO:0007669"/>
    <property type="project" value="EnsemblFungi"/>
</dbReference>
<evidence type="ECO:0000256" key="9">
    <source>
        <dbReference type="ARBA" id="ARBA00042895"/>
    </source>
</evidence>
<evidence type="ECO:0000256" key="10">
    <source>
        <dbReference type="RuleBase" id="RU361185"/>
    </source>
</evidence>
<sequence length="926" mass="105643">MLGSHLASKLFFILVLASHTLAFTDYLLKSCSQSGFCSRNRHYAREMEMAEKSAYSIDTQSIQMNTLNHTFQANILKKVSCGPQLGDKTIILPLFIDMLEGGKLRFKIDEVRDVAPDDELRVLNPNRYDGASSWAFDKHANVSHTHVDVARSIWPFGRYSLFINSKDSAVAAKIYLKKFRLELFYHGKLVLVVNDRMLLNIEHRRTLEENALHKLPEELAFNDFEDTFTYSKDDSLPFGPESVALDFTLVGIHDVYGIPEHADSLRLKDTRGSDPYRLFNVDVFEYNLQAKTPMYGAIPLMIGTNAEYSAGVFWVNAADTMVDIEYHDQDTKTHWISEAGIIDVMIFLADTPLQITSSYTEVTGRPQLPMISSIGYHQCRWNYNDEKDVLTVDSQMDKAGIPYDVIWLDLEYTNDKKFFTWKPDAFPDPHKMLKKLWKYGRNLVTLIDPHLKVKYAVSEMIESNNASVKNSLGDSYHGHCWPGESIWIDTLGASAREIWGNFVHNFLRKYDNLHIWNDMNEPSIFSGPETTAPKDLVHAGGFEERSVHNLYGLTVHEATYDAMKSSYSAKDRRPFVLTRSFYAGSQRTAAVWTGDNVANWDYLKESIPMCLSNNIAGFPFIGADVAGFSGNPSAELLIRWYQAGIWYPFFRGHAHIDATRREPYLLQEPAKSLVRSAIRLRYSLLPTFYTAFHDSSVNGTPIMNPMFYMHPQVGQAYGIDDQFYLGQTGLLVKPITEQGVSEIDMFFPKGLFYEFSEALTSFSVDEPKILTIDAPLEKQPIFIEGGHIIVKRDRYRRSAKLMENDPFTLVIAPDTVGRASGRLYLDDGETFSYQKGAFLEVHLEFEDCMLKSLVKHQPIGTHNFAGKVDKIVIANPNLRRPRHFAIIRQGTEEWKQELKHTENMGVITIENPLLDFNKEWSLDLSV</sequence>
<comment type="pathway">
    <text evidence="2">Glycan metabolism; N-glycan metabolism.</text>
</comment>
<dbReference type="EMBL" id="LT598460">
    <property type="protein sequence ID" value="SCU78050.1"/>
    <property type="molecule type" value="Genomic_DNA"/>
</dbReference>
<keyword evidence="6" id="KW-0256">Endoplasmic reticulum</keyword>
<feature type="domain" description="Glycoside hydrolase family 31 TIM barrel" evidence="12">
    <location>
        <begin position="366"/>
        <end position="691"/>
    </location>
</feature>
<evidence type="ECO:0000256" key="6">
    <source>
        <dbReference type="ARBA" id="ARBA00022824"/>
    </source>
</evidence>
<dbReference type="Gene3D" id="2.60.40.1760">
    <property type="entry name" value="glycosyl hydrolase (family 31)"/>
    <property type="match status" value="1"/>
</dbReference>
<evidence type="ECO:0000256" key="2">
    <source>
        <dbReference type="ARBA" id="ARBA00004833"/>
    </source>
</evidence>
<dbReference type="OrthoDB" id="1334205at2759"/>
<dbReference type="AlphaFoldDB" id="A0A1G4IN50"/>
<dbReference type="STRING" id="1266660.A0A1G4IN50"/>
<dbReference type="CDD" id="cd06603">
    <property type="entry name" value="GH31_GANC_GANAB_alpha"/>
    <property type="match status" value="1"/>
</dbReference>
<feature type="domain" description="Glycosyl hydrolase family 31 C-terminal" evidence="14">
    <location>
        <begin position="699"/>
        <end position="789"/>
    </location>
</feature>
<comment type="subcellular location">
    <subcellularLocation>
        <location evidence="1">Endoplasmic reticulum</location>
    </subcellularLocation>
</comment>
<evidence type="ECO:0000313" key="16">
    <source>
        <dbReference type="Proteomes" id="UP000190274"/>
    </source>
</evidence>
<keyword evidence="5 10" id="KW-0378">Hydrolase</keyword>
<dbReference type="SUPFAM" id="SSF74650">
    <property type="entry name" value="Galactose mutarotase-like"/>
    <property type="match status" value="1"/>
</dbReference>
<dbReference type="Pfam" id="PF01055">
    <property type="entry name" value="Glyco_hydro_31_2nd"/>
    <property type="match status" value="1"/>
</dbReference>
<evidence type="ECO:0000256" key="7">
    <source>
        <dbReference type="ARBA" id="ARBA00023180"/>
    </source>
</evidence>
<evidence type="ECO:0000256" key="4">
    <source>
        <dbReference type="ARBA" id="ARBA00022729"/>
    </source>
</evidence>
<evidence type="ECO:0000256" key="3">
    <source>
        <dbReference type="ARBA" id="ARBA00007806"/>
    </source>
</evidence>
<dbReference type="GO" id="GO:0017177">
    <property type="term" value="C:glucosidase II complex"/>
    <property type="evidence" value="ECO:0007669"/>
    <property type="project" value="EnsemblFungi"/>
</dbReference>
<dbReference type="GO" id="GO:0030246">
    <property type="term" value="F:carbohydrate binding"/>
    <property type="evidence" value="ECO:0007669"/>
    <property type="project" value="InterPro"/>
</dbReference>
<evidence type="ECO:0000259" key="14">
    <source>
        <dbReference type="Pfam" id="PF21365"/>
    </source>
</evidence>
<dbReference type="InterPro" id="IPR013780">
    <property type="entry name" value="Glyco_hydro_b"/>
</dbReference>
<comment type="similarity">
    <text evidence="3 10">Belongs to the glycosyl hydrolase 31 family.</text>
</comment>
<accession>A0A1G4IN50</accession>
<dbReference type="GO" id="GO:0070880">
    <property type="term" value="P:fungal-type cell wall beta-glucan biosynthetic process"/>
    <property type="evidence" value="ECO:0007669"/>
    <property type="project" value="EnsemblFungi"/>
</dbReference>
<evidence type="ECO:0000259" key="12">
    <source>
        <dbReference type="Pfam" id="PF01055"/>
    </source>
</evidence>
<evidence type="ECO:0000256" key="11">
    <source>
        <dbReference type="SAM" id="SignalP"/>
    </source>
</evidence>
<evidence type="ECO:0000256" key="5">
    <source>
        <dbReference type="ARBA" id="ARBA00022801"/>
    </source>
</evidence>
<keyword evidence="8 10" id="KW-0326">Glycosidase</keyword>
<dbReference type="Pfam" id="PF13802">
    <property type="entry name" value="Gal_mutarotas_2"/>
    <property type="match status" value="1"/>
</dbReference>
<dbReference type="InterPro" id="IPR011013">
    <property type="entry name" value="Gal_mutarotase_sf_dom"/>
</dbReference>
<evidence type="ECO:0000256" key="8">
    <source>
        <dbReference type="ARBA" id="ARBA00023295"/>
    </source>
</evidence>
<dbReference type="Gene3D" id="3.20.20.80">
    <property type="entry name" value="Glycosidases"/>
    <property type="match status" value="2"/>
</dbReference>
<name>A0A1G4IN50_9SACH</name>
<evidence type="ECO:0000259" key="13">
    <source>
        <dbReference type="Pfam" id="PF13802"/>
    </source>
</evidence>
<reference evidence="15 16" key="1">
    <citation type="submission" date="2016-03" db="EMBL/GenBank/DDBJ databases">
        <authorList>
            <person name="Devillers H."/>
        </authorList>
    </citation>
    <scope>NUCLEOTIDE SEQUENCE [LARGE SCALE GENOMIC DNA]</scope>
    <source>
        <strain evidence="15">CBS 10888</strain>
    </source>
</reference>
<dbReference type="CDD" id="cd14752">
    <property type="entry name" value="GH31_N"/>
    <property type="match status" value="1"/>
</dbReference>
<keyword evidence="16" id="KW-1185">Reference proteome</keyword>
<dbReference type="GO" id="GO:0033919">
    <property type="term" value="F:glucan 1,3-alpha-glucosidase activity"/>
    <property type="evidence" value="ECO:0007669"/>
    <property type="project" value="EnsemblFungi"/>
</dbReference>
<dbReference type="InterPro" id="IPR025887">
    <property type="entry name" value="Glyco_hydro_31_N_dom"/>
</dbReference>
<dbReference type="PANTHER" id="PTHR22762:SF54">
    <property type="entry name" value="BCDNA.GH04962"/>
    <property type="match status" value="1"/>
</dbReference>
<dbReference type="InterPro" id="IPR017853">
    <property type="entry name" value="GH"/>
</dbReference>